<dbReference type="SUPFAM" id="SSF51445">
    <property type="entry name" value="(Trans)glycosidases"/>
    <property type="match status" value="1"/>
</dbReference>
<name>A0A0G4B3M1_9BACT</name>
<dbReference type="EMBL" id="CP011213">
    <property type="protein sequence ID" value="AKM82170.1"/>
    <property type="molecule type" value="Genomic_DNA"/>
</dbReference>
<dbReference type="Proteomes" id="UP000035648">
    <property type="component" value="Chromosome"/>
</dbReference>
<dbReference type="AlphaFoldDB" id="A0A0G4B3M1"/>
<evidence type="ECO:0000313" key="1">
    <source>
        <dbReference type="EMBL" id="AKM82170.1"/>
    </source>
</evidence>
<accession>A0A0G4B3M1</accession>
<dbReference type="InterPro" id="IPR017853">
    <property type="entry name" value="GH"/>
</dbReference>
<evidence type="ECO:0000313" key="2">
    <source>
        <dbReference type="Proteomes" id="UP000035648"/>
    </source>
</evidence>
<organism evidence="1 2">
    <name type="scientific">Berkelbacteria bacterium GW2011_GWE1_39_12</name>
    <dbReference type="NCBI Taxonomy" id="1618337"/>
    <lineage>
        <taxon>Bacteria</taxon>
        <taxon>Candidatus Berkelbacteria</taxon>
    </lineage>
</organism>
<dbReference type="STRING" id="1618337.UT28_C0001G0361"/>
<dbReference type="KEGG" id="bbgw:UT28_C0001G0361"/>
<gene>
    <name evidence="1" type="ORF">UT28_C0001G0361</name>
</gene>
<sequence>MKKVLIVLSLIVIVGAAGWFLWRYFSGNNNTSTTSTEVAKTVRKNKPFVWGVTTRAFALVPNFQPKVFSEQIYKAKKLNLDYVRVTWEPGGVLNGKEDPLAVNNAIINEILDTDMRPYIMINQKGDMTRSADPYTDGYNLAYSIAKEEVGRVDYYQLENEITSWSLKGAEFSGDKIDHYNLAKAEKICQWLKGASAGVKAGDPAAKTVISGQWTQYAFLQIMAEKQVMYDIIGWDWFSDMGQMKDNKLADGTNILDRLNSFNKPVMLVEVGQRPDKDGTEFKMNEDKQAQFIGDMAEWAYNSGSIKGFFAFELTDLPNHAKGGYTDRYGLIQADDGPNGVGQMVANRKAYSVFQTIIAKYSK</sequence>
<protein>
    <submittedName>
        <fullName evidence="1">Uncharacterized protein</fullName>
    </submittedName>
</protein>
<reference evidence="1 2" key="1">
    <citation type="journal article" date="2015" name="Nature">
        <title>rRNA introns, odd ribosomes, and small enigmatic genomes across a large radiation of phyla.</title>
        <authorList>
            <person name="Brown C.T."/>
            <person name="Hug L.A."/>
            <person name="Thomas B.C."/>
            <person name="Sharon I."/>
            <person name="Castelle C.J."/>
            <person name="Singh A."/>
            <person name="Wilkins M.J."/>
            <person name="Williams K.H."/>
            <person name="Banfield J.F."/>
        </authorList>
    </citation>
    <scope>NUCLEOTIDE SEQUENCE [LARGE SCALE GENOMIC DNA]</scope>
</reference>
<dbReference type="Gene3D" id="3.20.20.80">
    <property type="entry name" value="Glycosidases"/>
    <property type="match status" value="1"/>
</dbReference>
<proteinExistence type="predicted"/>